<dbReference type="EMBL" id="CP009518">
    <property type="protein sequence ID" value="AKB85362.1"/>
    <property type="molecule type" value="Genomic_DNA"/>
</dbReference>
<dbReference type="HOGENOM" id="CLU_200159_0_0_2"/>
<gene>
    <name evidence="1" type="ORF">MCMEM_1309</name>
</gene>
<keyword evidence="2" id="KW-1185">Reference proteome</keyword>
<protein>
    <submittedName>
        <fullName evidence="1">CRISPR-associated protein Cas1</fullName>
    </submittedName>
</protein>
<dbReference type="Proteomes" id="UP000033048">
    <property type="component" value="Chromosome"/>
</dbReference>
<dbReference type="KEGG" id="mmet:MCMEM_1309"/>
<evidence type="ECO:0000313" key="2">
    <source>
        <dbReference type="Proteomes" id="UP000033048"/>
    </source>
</evidence>
<proteinExistence type="predicted"/>
<dbReference type="STRING" id="1434104.MCMEM_1309"/>
<reference evidence="1 2" key="1">
    <citation type="submission" date="2014-07" db="EMBL/GenBank/DDBJ databases">
        <title>Methanogenic archaea and the global carbon cycle.</title>
        <authorList>
            <person name="Henriksen J.R."/>
            <person name="Luke J."/>
            <person name="Reinhart S."/>
            <person name="Benedict M.N."/>
            <person name="Youngblut N.D."/>
            <person name="Metcalf M.E."/>
            <person name="Whitaker R.J."/>
            <person name="Metcalf W.W."/>
        </authorList>
    </citation>
    <scope>NUCLEOTIDE SEQUENCE [LARGE SCALE GENOMIC DNA]</scope>
    <source>
        <strain evidence="1 2">MM1</strain>
    </source>
</reference>
<sequence length="56" mass="6649">MRQKILSISYSDWKKLGFSKGTLHYMKKNAEADKHFMLNAHVRERLNQWEKLVANG</sequence>
<evidence type="ECO:0000313" key="1">
    <source>
        <dbReference type="EMBL" id="AKB85362.1"/>
    </source>
</evidence>
<accession>A0A0E3SSH9</accession>
<name>A0A0E3SSH9_METMT</name>
<dbReference type="AlphaFoldDB" id="A0A0E3SSH9"/>
<organism evidence="1 2">
    <name type="scientific">Methanococcoides methylutens MM1</name>
    <dbReference type="NCBI Taxonomy" id="1434104"/>
    <lineage>
        <taxon>Archaea</taxon>
        <taxon>Methanobacteriati</taxon>
        <taxon>Methanobacteriota</taxon>
        <taxon>Stenosarchaea group</taxon>
        <taxon>Methanomicrobia</taxon>
        <taxon>Methanosarcinales</taxon>
        <taxon>Methanosarcinaceae</taxon>
        <taxon>Methanococcoides</taxon>
    </lineage>
</organism>